<proteinExistence type="inferred from homology"/>
<dbReference type="OrthoDB" id="2163284at2759"/>
<keyword evidence="9" id="KW-0472">Membrane</keyword>
<dbReference type="GO" id="GO:0000139">
    <property type="term" value="C:Golgi membrane"/>
    <property type="evidence" value="ECO:0007669"/>
    <property type="project" value="UniProtKB-SubCell"/>
</dbReference>
<dbReference type="GO" id="GO:0005829">
    <property type="term" value="C:cytosol"/>
    <property type="evidence" value="ECO:0007669"/>
    <property type="project" value="UniProtKB-SubCell"/>
</dbReference>
<evidence type="ECO:0000313" key="13">
    <source>
        <dbReference type="Proteomes" id="UP000007879"/>
    </source>
</evidence>
<keyword evidence="8 10" id="KW-0175">Coiled coil</keyword>
<protein>
    <submittedName>
        <fullName evidence="12">Uncharacterized protein</fullName>
    </submittedName>
</protein>
<dbReference type="Proteomes" id="UP000007879">
    <property type="component" value="Unassembled WGS sequence"/>
</dbReference>
<name>A0A1X7VQY4_AMPQE</name>
<evidence type="ECO:0000256" key="2">
    <source>
        <dbReference type="ARBA" id="ARBA00004255"/>
    </source>
</evidence>
<keyword evidence="7" id="KW-0333">Golgi apparatus</keyword>
<evidence type="ECO:0000256" key="9">
    <source>
        <dbReference type="ARBA" id="ARBA00023136"/>
    </source>
</evidence>
<dbReference type="EnsemblMetazoa" id="Aqu2.1.42761_001">
    <property type="protein sequence ID" value="Aqu2.1.42761_001"/>
    <property type="gene ID" value="Aqu2.1.42761"/>
</dbReference>
<keyword evidence="13" id="KW-1185">Reference proteome</keyword>
<dbReference type="GO" id="GO:0005802">
    <property type="term" value="C:trans-Golgi network"/>
    <property type="evidence" value="ECO:0007669"/>
    <property type="project" value="TreeGrafter"/>
</dbReference>
<organism evidence="12">
    <name type="scientific">Amphimedon queenslandica</name>
    <name type="common">Sponge</name>
    <dbReference type="NCBI Taxonomy" id="400682"/>
    <lineage>
        <taxon>Eukaryota</taxon>
        <taxon>Metazoa</taxon>
        <taxon>Porifera</taxon>
        <taxon>Demospongiae</taxon>
        <taxon>Heteroscleromorpha</taxon>
        <taxon>Haplosclerida</taxon>
        <taxon>Niphatidae</taxon>
        <taxon>Amphimedon</taxon>
    </lineage>
</organism>
<evidence type="ECO:0000256" key="11">
    <source>
        <dbReference type="SAM" id="MobiDB-lite"/>
    </source>
</evidence>
<sequence>MADEQTAEVVEEVVAEKGKEDSQEPENCLEEKEKLMSEILDIQNTLHDLSQRLDSDSLERETLAENCSEEKEKLMSEILELQNTLHDLSQRVHSVKEENEQLQADNQVLDQYIQGLIENSDIFQPTLK</sequence>
<dbReference type="OMA" id="QEPENCL"/>
<dbReference type="KEGG" id="aqu:100635007"/>
<comment type="function">
    <text evidence="1">Positive regulator of amino acid starvation-induced autophagy.</text>
</comment>
<dbReference type="InParanoid" id="A0A1X7VQY4"/>
<evidence type="ECO:0000256" key="8">
    <source>
        <dbReference type="ARBA" id="ARBA00023054"/>
    </source>
</evidence>
<keyword evidence="6" id="KW-0963">Cytoplasm</keyword>
<evidence type="ECO:0000256" key="1">
    <source>
        <dbReference type="ARBA" id="ARBA00002743"/>
    </source>
</evidence>
<evidence type="ECO:0000256" key="6">
    <source>
        <dbReference type="ARBA" id="ARBA00022490"/>
    </source>
</evidence>
<gene>
    <name evidence="12" type="primary">100635007</name>
</gene>
<dbReference type="PANTHER" id="PTHR21614:SF0">
    <property type="entry name" value="GEO08385P1"/>
    <property type="match status" value="1"/>
</dbReference>
<evidence type="ECO:0000256" key="5">
    <source>
        <dbReference type="ARBA" id="ARBA00010880"/>
    </source>
</evidence>
<dbReference type="Gene3D" id="1.20.5.170">
    <property type="match status" value="1"/>
</dbReference>
<dbReference type="InterPro" id="IPR019357">
    <property type="entry name" value="SCOC"/>
</dbReference>
<comment type="subcellular location">
    <subcellularLocation>
        <location evidence="3">Cytoplasm</location>
        <location evidence="3">Cytosol</location>
    </subcellularLocation>
    <subcellularLocation>
        <location evidence="2">Golgi apparatus membrane</location>
        <topology evidence="2">Peripheral membrane protein</topology>
        <orientation evidence="2">Cytoplasmic side</orientation>
    </subcellularLocation>
    <subcellularLocation>
        <location evidence="4">Golgi apparatus</location>
        <location evidence="4">trans-Golgi network</location>
    </subcellularLocation>
</comment>
<dbReference type="Pfam" id="PF10224">
    <property type="entry name" value="DUF2205"/>
    <property type="match status" value="1"/>
</dbReference>
<dbReference type="EnsemblMetazoa" id="XM_003383046.3">
    <property type="protein sequence ID" value="XP_003383094.3"/>
    <property type="gene ID" value="LOC100635007"/>
</dbReference>
<evidence type="ECO:0000256" key="10">
    <source>
        <dbReference type="SAM" id="Coils"/>
    </source>
</evidence>
<evidence type="ECO:0000256" key="4">
    <source>
        <dbReference type="ARBA" id="ARBA00004601"/>
    </source>
</evidence>
<evidence type="ECO:0000256" key="3">
    <source>
        <dbReference type="ARBA" id="ARBA00004514"/>
    </source>
</evidence>
<reference evidence="12" key="2">
    <citation type="submission" date="2017-05" db="UniProtKB">
        <authorList>
            <consortium name="EnsemblMetazoa"/>
        </authorList>
    </citation>
    <scope>IDENTIFICATION</scope>
</reference>
<accession>A0A1X7VQY4</accession>
<evidence type="ECO:0000256" key="7">
    <source>
        <dbReference type="ARBA" id="ARBA00023034"/>
    </source>
</evidence>
<evidence type="ECO:0000313" key="12">
    <source>
        <dbReference type="EnsemblMetazoa" id="Aqu2.1.42761_001"/>
    </source>
</evidence>
<reference evidence="13" key="1">
    <citation type="journal article" date="2010" name="Nature">
        <title>The Amphimedon queenslandica genome and the evolution of animal complexity.</title>
        <authorList>
            <person name="Srivastava M."/>
            <person name="Simakov O."/>
            <person name="Chapman J."/>
            <person name="Fahey B."/>
            <person name="Gauthier M.E."/>
            <person name="Mitros T."/>
            <person name="Richards G.S."/>
            <person name="Conaco C."/>
            <person name="Dacre M."/>
            <person name="Hellsten U."/>
            <person name="Larroux C."/>
            <person name="Putnam N.H."/>
            <person name="Stanke M."/>
            <person name="Adamska M."/>
            <person name="Darling A."/>
            <person name="Degnan S.M."/>
            <person name="Oakley T.H."/>
            <person name="Plachetzki D.C."/>
            <person name="Zhai Y."/>
            <person name="Adamski M."/>
            <person name="Calcino A."/>
            <person name="Cummins S.F."/>
            <person name="Goodstein D.M."/>
            <person name="Harris C."/>
            <person name="Jackson D.J."/>
            <person name="Leys S.P."/>
            <person name="Shu S."/>
            <person name="Woodcroft B.J."/>
            <person name="Vervoort M."/>
            <person name="Kosik K.S."/>
            <person name="Manning G."/>
            <person name="Degnan B.M."/>
            <person name="Rokhsar D.S."/>
        </authorList>
    </citation>
    <scope>NUCLEOTIDE SEQUENCE [LARGE SCALE GENOMIC DNA]</scope>
</reference>
<dbReference type="STRING" id="400682.A0A1X7VQY4"/>
<dbReference type="eggNOG" id="KOG3650">
    <property type="taxonomic scope" value="Eukaryota"/>
</dbReference>
<feature type="compositionally biased region" description="Acidic residues" evidence="11">
    <location>
        <begin position="1"/>
        <end position="13"/>
    </location>
</feature>
<dbReference type="AlphaFoldDB" id="A0A1X7VQY4"/>
<comment type="similarity">
    <text evidence="5">Belongs to the SCOC family.</text>
</comment>
<feature type="region of interest" description="Disordered" evidence="11">
    <location>
        <begin position="1"/>
        <end position="28"/>
    </location>
</feature>
<feature type="coiled-coil region" evidence="10">
    <location>
        <begin position="32"/>
        <end position="105"/>
    </location>
</feature>
<dbReference type="PANTHER" id="PTHR21614">
    <property type="entry name" value="SHORT COILED COIL PROTEIN"/>
    <property type="match status" value="1"/>
</dbReference>